<evidence type="ECO:0000313" key="2">
    <source>
        <dbReference type="EMBL" id="NYE85140.1"/>
    </source>
</evidence>
<feature type="domain" description="Porin" evidence="1">
    <location>
        <begin position="3"/>
        <end position="303"/>
    </location>
</feature>
<accession>A0A7Y9LPY3</accession>
<dbReference type="GO" id="GO:0016020">
    <property type="term" value="C:membrane"/>
    <property type="evidence" value="ECO:0007669"/>
    <property type="project" value="InterPro"/>
</dbReference>
<dbReference type="CDD" id="cd00342">
    <property type="entry name" value="gram_neg_porins"/>
    <property type="match status" value="1"/>
</dbReference>
<evidence type="ECO:0000313" key="3">
    <source>
        <dbReference type="Proteomes" id="UP000542125"/>
    </source>
</evidence>
<dbReference type="SUPFAM" id="SSF56935">
    <property type="entry name" value="Porins"/>
    <property type="match status" value="1"/>
</dbReference>
<reference evidence="2 3" key="1">
    <citation type="submission" date="2020-07" db="EMBL/GenBank/DDBJ databases">
        <title>Genomic Encyclopedia of Type Strains, Phase IV (KMG-V): Genome sequencing to study the core and pangenomes of soil and plant-associated prokaryotes.</title>
        <authorList>
            <person name="Whitman W."/>
        </authorList>
    </citation>
    <scope>NUCLEOTIDE SEQUENCE [LARGE SCALE GENOMIC DNA]</scope>
    <source>
        <strain evidence="2 3">SAS40</strain>
    </source>
</reference>
<keyword evidence="3" id="KW-1185">Reference proteome</keyword>
<dbReference type="InterPro" id="IPR023614">
    <property type="entry name" value="Porin_dom_sf"/>
</dbReference>
<gene>
    <name evidence="2" type="ORF">FHW18_004447</name>
</gene>
<dbReference type="Gene3D" id="2.40.160.10">
    <property type="entry name" value="Porin"/>
    <property type="match status" value="1"/>
</dbReference>
<organism evidence="2 3">
    <name type="scientific">Pigmentiphaga litoralis</name>
    <dbReference type="NCBI Taxonomy" id="516702"/>
    <lineage>
        <taxon>Bacteria</taxon>
        <taxon>Pseudomonadati</taxon>
        <taxon>Pseudomonadota</taxon>
        <taxon>Betaproteobacteria</taxon>
        <taxon>Burkholderiales</taxon>
        <taxon>Alcaligenaceae</taxon>
        <taxon>Pigmentiphaga</taxon>
    </lineage>
</organism>
<dbReference type="RefSeq" id="WP_179589139.1">
    <property type="nucleotide sequence ID" value="NZ_JACBYR010000002.1"/>
</dbReference>
<dbReference type="Pfam" id="PF13609">
    <property type="entry name" value="Porin_4"/>
    <property type="match status" value="1"/>
</dbReference>
<proteinExistence type="predicted"/>
<dbReference type="EMBL" id="JACBYR010000002">
    <property type="protein sequence ID" value="NYE85140.1"/>
    <property type="molecule type" value="Genomic_DNA"/>
</dbReference>
<name>A0A7Y9LPY3_9BURK</name>
<comment type="caution">
    <text evidence="2">The sequence shown here is derived from an EMBL/GenBank/DDBJ whole genome shotgun (WGS) entry which is preliminary data.</text>
</comment>
<sequence>MLTAAVASACGSAGAQSAVSVSGAVDAGIAYVKTDSTSQMQLATGSIAASSLVFQGTENLGRGYNAFFLLRTLFFTDTGEVSANRLYGSESKVGLSGPQGRIEAGRLFNPTHQALVFKSPSQSNFAGAFNMAIGGYQPYWNDSVRYTTPNLYGATFAVQHSFGDTGVSGNNNAAGTAYAINYDLGNLSLSGIYETVSTVALPAVNYRAKRSTVMGVYDFGFMKAHAGFFNENHGGFGAPLEFNLSILGVSKVVTGALRVTAEYGHKDFKNSANQANYVGLAAFYSLSKRTTLYSEINLINNGGAAQQGVYRGIVPRPGENTSGYMVGMRHTF</sequence>
<dbReference type="GO" id="GO:0015288">
    <property type="term" value="F:porin activity"/>
    <property type="evidence" value="ECO:0007669"/>
    <property type="project" value="InterPro"/>
</dbReference>
<dbReference type="Proteomes" id="UP000542125">
    <property type="component" value="Unassembled WGS sequence"/>
</dbReference>
<dbReference type="AlphaFoldDB" id="A0A7Y9LPY3"/>
<evidence type="ECO:0000259" key="1">
    <source>
        <dbReference type="Pfam" id="PF13609"/>
    </source>
</evidence>
<dbReference type="InterPro" id="IPR033900">
    <property type="entry name" value="Gram_neg_porin_domain"/>
</dbReference>
<protein>
    <submittedName>
        <fullName evidence="2">Putative porin</fullName>
    </submittedName>
</protein>